<proteinExistence type="inferred from homology"/>
<dbReference type="CDD" id="cd00609">
    <property type="entry name" value="AAT_like"/>
    <property type="match status" value="1"/>
</dbReference>
<dbReference type="CDD" id="cd07377">
    <property type="entry name" value="WHTH_GntR"/>
    <property type="match status" value="1"/>
</dbReference>
<dbReference type="PANTHER" id="PTHR46577">
    <property type="entry name" value="HTH-TYPE TRANSCRIPTIONAL REGULATORY PROTEIN GABR"/>
    <property type="match status" value="1"/>
</dbReference>
<dbReference type="PANTHER" id="PTHR46577:SF1">
    <property type="entry name" value="HTH-TYPE TRANSCRIPTIONAL REGULATORY PROTEIN GABR"/>
    <property type="match status" value="1"/>
</dbReference>
<comment type="similarity">
    <text evidence="1">In the C-terminal section; belongs to the class-I pyridoxal-phosphate-dependent aminotransferase family.</text>
</comment>
<evidence type="ECO:0000313" key="7">
    <source>
        <dbReference type="EMBL" id="SNS86410.1"/>
    </source>
</evidence>
<dbReference type="SMART" id="SM00345">
    <property type="entry name" value="HTH_GNTR"/>
    <property type="match status" value="1"/>
</dbReference>
<reference evidence="7 8" key="1">
    <citation type="submission" date="2017-06" db="EMBL/GenBank/DDBJ databases">
        <authorList>
            <person name="Kim H.J."/>
            <person name="Triplett B.A."/>
        </authorList>
    </citation>
    <scope>NUCLEOTIDE SEQUENCE [LARGE SCALE GENOMIC DNA]</scope>
    <source>
        <strain evidence="7 8">SCA</strain>
    </source>
</reference>
<dbReference type="EMBL" id="FZOJ01000024">
    <property type="protein sequence ID" value="SNS86410.1"/>
    <property type="molecule type" value="Genomic_DNA"/>
</dbReference>
<keyword evidence="2" id="KW-0663">Pyridoxal phosphate</keyword>
<dbReference type="RefSeq" id="WP_089284401.1">
    <property type="nucleotide sequence ID" value="NZ_FZOJ01000024.1"/>
</dbReference>
<dbReference type="GO" id="GO:0030170">
    <property type="term" value="F:pyridoxal phosphate binding"/>
    <property type="evidence" value="ECO:0007669"/>
    <property type="project" value="InterPro"/>
</dbReference>
<dbReference type="InterPro" id="IPR051446">
    <property type="entry name" value="HTH_trans_reg/aminotransferase"/>
</dbReference>
<dbReference type="AlphaFoldDB" id="A0A239HYH1"/>
<evidence type="ECO:0000256" key="4">
    <source>
        <dbReference type="ARBA" id="ARBA00023125"/>
    </source>
</evidence>
<keyword evidence="3" id="KW-0805">Transcription regulation</keyword>
<evidence type="ECO:0000313" key="8">
    <source>
        <dbReference type="Proteomes" id="UP000198304"/>
    </source>
</evidence>
<dbReference type="SUPFAM" id="SSF46785">
    <property type="entry name" value="Winged helix' DNA-binding domain"/>
    <property type="match status" value="1"/>
</dbReference>
<keyword evidence="8" id="KW-1185">Reference proteome</keyword>
<evidence type="ECO:0000256" key="3">
    <source>
        <dbReference type="ARBA" id="ARBA00023015"/>
    </source>
</evidence>
<organism evidence="7 8">
    <name type="scientific">Anaerovirgula multivorans</name>
    <dbReference type="NCBI Taxonomy" id="312168"/>
    <lineage>
        <taxon>Bacteria</taxon>
        <taxon>Bacillati</taxon>
        <taxon>Bacillota</taxon>
        <taxon>Clostridia</taxon>
        <taxon>Peptostreptococcales</taxon>
        <taxon>Natronincolaceae</taxon>
        <taxon>Anaerovirgula</taxon>
    </lineage>
</organism>
<dbReference type="InterPro" id="IPR004839">
    <property type="entry name" value="Aminotransferase_I/II_large"/>
</dbReference>
<feature type="domain" description="HTH gntR-type" evidence="6">
    <location>
        <begin position="16"/>
        <end position="84"/>
    </location>
</feature>
<accession>A0A239HYH1</accession>
<keyword evidence="4" id="KW-0238">DNA-binding</keyword>
<dbReference type="Gene3D" id="1.10.10.10">
    <property type="entry name" value="Winged helix-like DNA-binding domain superfamily/Winged helix DNA-binding domain"/>
    <property type="match status" value="1"/>
</dbReference>
<name>A0A239HYH1_9FIRM</name>
<dbReference type="Proteomes" id="UP000198304">
    <property type="component" value="Unassembled WGS sequence"/>
</dbReference>
<dbReference type="Gene3D" id="3.40.640.10">
    <property type="entry name" value="Type I PLP-dependent aspartate aminotransferase-like (Major domain)"/>
    <property type="match status" value="1"/>
</dbReference>
<dbReference type="InterPro" id="IPR036388">
    <property type="entry name" value="WH-like_DNA-bd_sf"/>
</dbReference>
<dbReference type="InterPro" id="IPR015422">
    <property type="entry name" value="PyrdxlP-dep_Trfase_small"/>
</dbReference>
<dbReference type="InterPro" id="IPR000524">
    <property type="entry name" value="Tscrpt_reg_HTH_GntR"/>
</dbReference>
<dbReference type="GO" id="GO:0003677">
    <property type="term" value="F:DNA binding"/>
    <property type="evidence" value="ECO:0007669"/>
    <property type="project" value="UniProtKB-KW"/>
</dbReference>
<dbReference type="Gene3D" id="3.90.1150.10">
    <property type="entry name" value="Aspartate Aminotransferase, domain 1"/>
    <property type="match status" value="1"/>
</dbReference>
<dbReference type="Pfam" id="PF00155">
    <property type="entry name" value="Aminotran_1_2"/>
    <property type="match status" value="1"/>
</dbReference>
<dbReference type="InterPro" id="IPR036390">
    <property type="entry name" value="WH_DNA-bd_sf"/>
</dbReference>
<dbReference type="GO" id="GO:0003700">
    <property type="term" value="F:DNA-binding transcription factor activity"/>
    <property type="evidence" value="ECO:0007669"/>
    <property type="project" value="InterPro"/>
</dbReference>
<protein>
    <submittedName>
        <fullName evidence="7">Transcriptional regulator, GntR family</fullName>
    </submittedName>
</protein>
<dbReference type="InterPro" id="IPR015421">
    <property type="entry name" value="PyrdxlP-dep_Trfase_major"/>
</dbReference>
<dbReference type="GO" id="GO:0003824">
    <property type="term" value="F:catalytic activity"/>
    <property type="evidence" value="ECO:0007669"/>
    <property type="project" value="UniProtKB-ARBA"/>
</dbReference>
<dbReference type="PROSITE" id="PS50949">
    <property type="entry name" value="HTH_GNTR"/>
    <property type="match status" value="1"/>
</dbReference>
<evidence type="ECO:0000259" key="6">
    <source>
        <dbReference type="PROSITE" id="PS50949"/>
    </source>
</evidence>
<evidence type="ECO:0000256" key="5">
    <source>
        <dbReference type="ARBA" id="ARBA00023163"/>
    </source>
</evidence>
<gene>
    <name evidence="7" type="ORF">SAMN05446037_102467</name>
</gene>
<dbReference type="InterPro" id="IPR015424">
    <property type="entry name" value="PyrdxlP-dep_Trfase"/>
</dbReference>
<evidence type="ECO:0000256" key="1">
    <source>
        <dbReference type="ARBA" id="ARBA00005384"/>
    </source>
</evidence>
<dbReference type="SUPFAM" id="SSF53383">
    <property type="entry name" value="PLP-dependent transferases"/>
    <property type="match status" value="1"/>
</dbReference>
<dbReference type="Pfam" id="PF00392">
    <property type="entry name" value="GntR"/>
    <property type="match status" value="1"/>
</dbReference>
<evidence type="ECO:0000256" key="2">
    <source>
        <dbReference type="ARBA" id="ARBA00022898"/>
    </source>
</evidence>
<sequence length="500" mass="57332">MKIYENIQLNKESNFQHLYIQVYKALKDLMLTGELKKGDKLPPIRKLADLLDVNNVTVVSAYRILEEEGLVYKKIGSGTYVTLNLHDKENYESLPKGIIEEDYIPNSLIEQSHIHIEENMINFASATPSTDLFPVDDFKQVLNEVLDRDKGSAFGYQESQGYYPLRIALKKYIHQYGIHTETSNIHIISGAQQGIDIIAKGILNYGDHVLIENPSYTGAMAVFQSRGAKIIDVALEEDGLNLQDLEKKIVAYQPKLLYIMPNFQNPTGISYSFKKKKEIIKIANKYNVFIVEDDYLSDLNFFANDNATLKSLDTNDIVIYIKSFSKIFMPGLRLGFLVVPRPLFEEVLLAKHATDISTSGLLQRALELYLLKGTWQQHIKYMESQYRQRFEIMIRCIKKYMPQEVKYVLPKGGVNFWFKLPKGLSAKELYEIVTKENIVFAPGNLFFLNNDGLAYFRLSIAAVNEKEIEYGIRKLSELLHNFISQENKVSIPSSQYTPIL</sequence>
<keyword evidence="5" id="KW-0804">Transcription</keyword>
<dbReference type="OrthoDB" id="9802328at2"/>